<dbReference type="EMBL" id="JAIRAU010000013">
    <property type="protein sequence ID" value="MBZ5710217.1"/>
    <property type="molecule type" value="Genomic_DNA"/>
</dbReference>
<accession>A0ABS7TPS1</accession>
<feature type="chain" id="PRO_5045129336" description="Lipoprotein" evidence="1">
    <location>
        <begin position="21"/>
        <end position="116"/>
    </location>
</feature>
<dbReference type="Proteomes" id="UP001139031">
    <property type="component" value="Unassembled WGS sequence"/>
</dbReference>
<protein>
    <recommendedName>
        <fullName evidence="4">Lipoprotein</fullName>
    </recommendedName>
</protein>
<evidence type="ECO:0008006" key="4">
    <source>
        <dbReference type="Google" id="ProtNLM"/>
    </source>
</evidence>
<keyword evidence="3" id="KW-1185">Reference proteome</keyword>
<dbReference type="PROSITE" id="PS51257">
    <property type="entry name" value="PROKAR_LIPOPROTEIN"/>
    <property type="match status" value="1"/>
</dbReference>
<keyword evidence="1" id="KW-0732">Signal</keyword>
<sequence length="116" mass="12512">MRTRHFARLLGLLALALVTACVPPRRRTYCGAWADDVAMCCPDESYDTLRQNCQFDLEQANAHSQGCGRAMHDYYACIEEVACDDGCPGGGPYDCAQENSAVLGLCGSAPPPPENP</sequence>
<gene>
    <name evidence="2" type="ORF">K7C98_13205</name>
</gene>
<comment type="caution">
    <text evidence="2">The sequence shown here is derived from an EMBL/GenBank/DDBJ whole genome shotgun (WGS) entry which is preliminary data.</text>
</comment>
<evidence type="ECO:0000313" key="3">
    <source>
        <dbReference type="Proteomes" id="UP001139031"/>
    </source>
</evidence>
<dbReference type="RefSeq" id="WP_224191987.1">
    <property type="nucleotide sequence ID" value="NZ_JAIRAU010000013.1"/>
</dbReference>
<reference evidence="2" key="1">
    <citation type="submission" date="2021-08" db="EMBL/GenBank/DDBJ databases">
        <authorList>
            <person name="Stevens D.C."/>
        </authorList>
    </citation>
    <scope>NUCLEOTIDE SEQUENCE</scope>
    <source>
        <strain evidence="2">DSM 53165</strain>
    </source>
</reference>
<feature type="signal peptide" evidence="1">
    <location>
        <begin position="1"/>
        <end position="20"/>
    </location>
</feature>
<organism evidence="2 3">
    <name type="scientific">Nannocystis pusilla</name>
    <dbReference type="NCBI Taxonomy" id="889268"/>
    <lineage>
        <taxon>Bacteria</taxon>
        <taxon>Pseudomonadati</taxon>
        <taxon>Myxococcota</taxon>
        <taxon>Polyangia</taxon>
        <taxon>Nannocystales</taxon>
        <taxon>Nannocystaceae</taxon>
        <taxon>Nannocystis</taxon>
    </lineage>
</organism>
<proteinExistence type="predicted"/>
<name>A0ABS7TPS1_9BACT</name>
<evidence type="ECO:0000313" key="2">
    <source>
        <dbReference type="EMBL" id="MBZ5710217.1"/>
    </source>
</evidence>
<evidence type="ECO:0000256" key="1">
    <source>
        <dbReference type="SAM" id="SignalP"/>
    </source>
</evidence>